<dbReference type="Proteomes" id="UP000765509">
    <property type="component" value="Unassembled WGS sequence"/>
</dbReference>
<feature type="region of interest" description="Disordered" evidence="1">
    <location>
        <begin position="121"/>
        <end position="143"/>
    </location>
</feature>
<gene>
    <name evidence="2" type="ORF">O181_038425</name>
</gene>
<keyword evidence="3" id="KW-1185">Reference proteome</keyword>
<protein>
    <submittedName>
        <fullName evidence="2">Uncharacterized protein</fullName>
    </submittedName>
</protein>
<evidence type="ECO:0000256" key="1">
    <source>
        <dbReference type="SAM" id="MobiDB-lite"/>
    </source>
</evidence>
<evidence type="ECO:0000313" key="3">
    <source>
        <dbReference type="Proteomes" id="UP000765509"/>
    </source>
</evidence>
<evidence type="ECO:0000313" key="2">
    <source>
        <dbReference type="EMBL" id="MBW0498710.1"/>
    </source>
</evidence>
<comment type="caution">
    <text evidence="2">The sequence shown here is derived from an EMBL/GenBank/DDBJ whole genome shotgun (WGS) entry which is preliminary data.</text>
</comment>
<sequence length="224" mass="24957">MGFKSQKQNPPNPPDKTQPFNVCLASKPCGNPLLARGPPNGPRTYSTNPPNTMSELFLARVHPPNHLRTLQLVSQNQRWLQHNPWRNCLVSPNFPSPLLCPSPARPATPHSIVIIDNTPVRSPPPIAAENPTASSPPVPSSSHSYIDACQELTDLQLTLMIPQAINQILLEHFRLLHMNPCVDATHQNEMHQEFREELNSLLGQALEAYPKEDITGIVSKYLEK</sequence>
<accession>A0A9Q3DCV8</accession>
<dbReference type="AlphaFoldDB" id="A0A9Q3DCV8"/>
<dbReference type="EMBL" id="AVOT02014865">
    <property type="protein sequence ID" value="MBW0498710.1"/>
    <property type="molecule type" value="Genomic_DNA"/>
</dbReference>
<feature type="region of interest" description="Disordered" evidence="1">
    <location>
        <begin position="1"/>
        <end position="20"/>
    </location>
</feature>
<organism evidence="2 3">
    <name type="scientific">Austropuccinia psidii MF-1</name>
    <dbReference type="NCBI Taxonomy" id="1389203"/>
    <lineage>
        <taxon>Eukaryota</taxon>
        <taxon>Fungi</taxon>
        <taxon>Dikarya</taxon>
        <taxon>Basidiomycota</taxon>
        <taxon>Pucciniomycotina</taxon>
        <taxon>Pucciniomycetes</taxon>
        <taxon>Pucciniales</taxon>
        <taxon>Sphaerophragmiaceae</taxon>
        <taxon>Austropuccinia</taxon>
    </lineage>
</organism>
<reference evidence="2" key="1">
    <citation type="submission" date="2021-03" db="EMBL/GenBank/DDBJ databases">
        <title>Draft genome sequence of rust myrtle Austropuccinia psidii MF-1, a brazilian biotype.</title>
        <authorList>
            <person name="Quecine M.C."/>
            <person name="Pachon D.M.R."/>
            <person name="Bonatelli M.L."/>
            <person name="Correr F.H."/>
            <person name="Franceschini L.M."/>
            <person name="Leite T.F."/>
            <person name="Margarido G.R.A."/>
            <person name="Almeida C.A."/>
            <person name="Ferrarezi J.A."/>
            <person name="Labate C.A."/>
        </authorList>
    </citation>
    <scope>NUCLEOTIDE SEQUENCE</scope>
    <source>
        <strain evidence="2">MF-1</strain>
    </source>
</reference>
<name>A0A9Q3DCV8_9BASI</name>
<proteinExistence type="predicted"/>